<comment type="caution">
    <text evidence="2">The sequence shown here is derived from an EMBL/GenBank/DDBJ whole genome shotgun (WGS) entry which is preliminary data.</text>
</comment>
<dbReference type="InterPro" id="IPR036411">
    <property type="entry name" value="TorD-like_sf"/>
</dbReference>
<dbReference type="InterPro" id="IPR003765">
    <property type="entry name" value="NO3_reductase_chaperone_NarJ"/>
</dbReference>
<dbReference type="PANTHER" id="PTHR43680">
    <property type="entry name" value="NITRATE REDUCTASE MOLYBDENUM COFACTOR ASSEMBLY CHAPERONE"/>
    <property type="match status" value="1"/>
</dbReference>
<evidence type="ECO:0000256" key="1">
    <source>
        <dbReference type="ARBA" id="ARBA00023063"/>
    </source>
</evidence>
<dbReference type="EMBL" id="JBHSDV010000001">
    <property type="protein sequence ID" value="MFC4386975.1"/>
    <property type="molecule type" value="Genomic_DNA"/>
</dbReference>
<reference evidence="3" key="1">
    <citation type="journal article" date="2019" name="Int. J. Syst. Evol. Microbiol.">
        <title>The Global Catalogue of Microorganisms (GCM) 10K type strain sequencing project: providing services to taxonomists for standard genome sequencing and annotation.</title>
        <authorList>
            <consortium name="The Broad Institute Genomics Platform"/>
            <consortium name="The Broad Institute Genome Sequencing Center for Infectious Disease"/>
            <person name="Wu L."/>
            <person name="Ma J."/>
        </authorList>
    </citation>
    <scope>NUCLEOTIDE SEQUENCE [LARGE SCALE GENOMIC DNA]</scope>
    <source>
        <strain evidence="3">KACC 14058</strain>
    </source>
</reference>
<accession>A0ABV8VTU9</accession>
<dbReference type="Pfam" id="PF02613">
    <property type="entry name" value="Nitrate_red_del"/>
    <property type="match status" value="1"/>
</dbReference>
<name>A0ABV8VTU9_9BACI</name>
<dbReference type="Gene3D" id="1.10.4070.10">
    <property type="entry name" value="putative redox-enzyme maturation protein domain"/>
    <property type="match status" value="1"/>
</dbReference>
<evidence type="ECO:0000313" key="3">
    <source>
        <dbReference type="Proteomes" id="UP001595880"/>
    </source>
</evidence>
<protein>
    <submittedName>
        <fullName evidence="2">Nitrate reductase molybdenum cofactor assembly chaperone</fullName>
    </submittedName>
</protein>
<keyword evidence="1" id="KW-0534">Nitrate assimilation</keyword>
<dbReference type="RefSeq" id="WP_390196195.1">
    <property type="nucleotide sequence ID" value="NZ_JBHSDV010000001.1"/>
</dbReference>
<sequence>MKEETMTSTYQLISFLLAYPTEEHVDAMEDMTGFLQEIGEKSIKKPFEDFHQIITNWSKEEWIEHYIEVFDFGKTSNLYMTYLKLGEQKERGLELLRLKKYYEAQGYDVTDKELPDYLPIMLEFCSQVTKEVRVDLLEKYTLAIVETTQKLTELKSSYANILQALLALMKHEGIEVDDKTQLYQEKPLSLEDARIMQQMRDQLIRNQLG</sequence>
<dbReference type="SUPFAM" id="SSF89155">
    <property type="entry name" value="TorD-like"/>
    <property type="match status" value="1"/>
</dbReference>
<evidence type="ECO:0000313" key="2">
    <source>
        <dbReference type="EMBL" id="MFC4386975.1"/>
    </source>
</evidence>
<dbReference type="Gene3D" id="1.20.120.700">
    <property type="entry name" value="nitrate reductase, subunit delta (NarJ)"/>
    <property type="match status" value="1"/>
</dbReference>
<keyword evidence="3" id="KW-1185">Reference proteome</keyword>
<dbReference type="InterPro" id="IPR020945">
    <property type="entry name" value="DMSO/NO3_reduct_chaperone"/>
</dbReference>
<proteinExistence type="predicted"/>
<organism evidence="2 3">
    <name type="scientific">Gracilibacillus marinus</name>
    <dbReference type="NCBI Taxonomy" id="630535"/>
    <lineage>
        <taxon>Bacteria</taxon>
        <taxon>Bacillati</taxon>
        <taxon>Bacillota</taxon>
        <taxon>Bacilli</taxon>
        <taxon>Bacillales</taxon>
        <taxon>Bacillaceae</taxon>
        <taxon>Gracilibacillus</taxon>
    </lineage>
</organism>
<dbReference type="Proteomes" id="UP001595880">
    <property type="component" value="Unassembled WGS sequence"/>
</dbReference>
<gene>
    <name evidence="2" type="primary">narJ</name>
    <name evidence="2" type="ORF">ACFOZ1_04035</name>
</gene>
<dbReference type="PANTHER" id="PTHR43680:SF2">
    <property type="entry name" value="NITRATE REDUCTASE MOLYBDENUM COFACTOR ASSEMBLY CHAPERONE NARJ"/>
    <property type="match status" value="1"/>
</dbReference>
<dbReference type="NCBIfam" id="TIGR00684">
    <property type="entry name" value="narJ"/>
    <property type="match status" value="1"/>
</dbReference>